<keyword evidence="1" id="KW-1133">Transmembrane helix</keyword>
<feature type="transmembrane region" description="Helical" evidence="1">
    <location>
        <begin position="86"/>
        <end position="104"/>
    </location>
</feature>
<reference evidence="3 4" key="1">
    <citation type="submission" date="2018-12" db="EMBL/GenBank/DDBJ databases">
        <authorList>
            <consortium name="Pathogen Informatics"/>
        </authorList>
    </citation>
    <scope>NUCLEOTIDE SEQUENCE [LARGE SCALE GENOMIC DNA]</scope>
    <source>
        <strain evidence="3 4">NCTC10036</strain>
    </source>
</reference>
<feature type="transmembrane region" description="Helical" evidence="1">
    <location>
        <begin position="64"/>
        <end position="81"/>
    </location>
</feature>
<keyword evidence="1" id="KW-0472">Membrane</keyword>
<dbReference type="RefSeq" id="WP_126532239.1">
    <property type="nucleotide sequence ID" value="NZ_JADULK010000002.1"/>
</dbReference>
<feature type="transmembrane region" description="Helical" evidence="1">
    <location>
        <begin position="40"/>
        <end position="58"/>
    </location>
</feature>
<dbReference type="EMBL" id="JADULK010000002">
    <property type="protein sequence ID" value="MBH1928949.1"/>
    <property type="molecule type" value="Genomic_DNA"/>
</dbReference>
<keyword evidence="5" id="KW-1185">Reference proteome</keyword>
<organism evidence="3 4">
    <name type="scientific">Serratia rubidaea</name>
    <name type="common">Serratia marinorubra</name>
    <dbReference type="NCBI Taxonomy" id="61652"/>
    <lineage>
        <taxon>Bacteria</taxon>
        <taxon>Pseudomonadati</taxon>
        <taxon>Pseudomonadota</taxon>
        <taxon>Gammaproteobacteria</taxon>
        <taxon>Enterobacterales</taxon>
        <taxon>Yersiniaceae</taxon>
        <taxon>Serratia</taxon>
    </lineage>
</organism>
<dbReference type="EMBL" id="LR134493">
    <property type="protein sequence ID" value="VEI69331.1"/>
    <property type="molecule type" value="Genomic_DNA"/>
</dbReference>
<sequence length="106" mass="11190">MSLQSVVIGMIILAAGTYLLRLSGAMLGRKMSFSTTTRDLLADAATTLLLAVAVIATLFEDQHFAGAARVVGVLTGLLLTWRKVPLIIVLITAAAVTALLRWLGLP</sequence>
<evidence type="ECO:0000313" key="3">
    <source>
        <dbReference type="EMBL" id="VEI69331.1"/>
    </source>
</evidence>
<keyword evidence="1" id="KW-0812">Transmembrane</keyword>
<dbReference type="InterPro" id="IPR008407">
    <property type="entry name" value="Brnchd-chn_aa_trnsp_AzlD"/>
</dbReference>
<evidence type="ECO:0000313" key="5">
    <source>
        <dbReference type="Proteomes" id="UP000624159"/>
    </source>
</evidence>
<dbReference type="AlphaFoldDB" id="A0A448SNS4"/>
<reference evidence="2 5" key="2">
    <citation type="submission" date="2020-11" db="EMBL/GenBank/DDBJ databases">
        <title>Enhanced detection system for hospital associated transmission using whole genome sequencing surveillance.</title>
        <authorList>
            <person name="Harrison L.H."/>
            <person name="Van Tyne D."/>
            <person name="Marsh J.W."/>
            <person name="Griffith M.P."/>
            <person name="Snyder D.J."/>
            <person name="Cooper V.S."/>
            <person name="Mustapha M."/>
        </authorList>
    </citation>
    <scope>NUCLEOTIDE SEQUENCE [LARGE SCALE GENOMIC DNA]</scope>
    <source>
        <strain evidence="2 5">SER00230</strain>
    </source>
</reference>
<name>A0A448SNS4_SERRU</name>
<proteinExistence type="predicted"/>
<dbReference type="Proteomes" id="UP000624159">
    <property type="component" value="Unassembled WGS sequence"/>
</dbReference>
<accession>A0A448SNS4</accession>
<feature type="transmembrane region" description="Helical" evidence="1">
    <location>
        <begin position="6"/>
        <end position="28"/>
    </location>
</feature>
<evidence type="ECO:0000256" key="1">
    <source>
        <dbReference type="SAM" id="Phobius"/>
    </source>
</evidence>
<evidence type="ECO:0000313" key="2">
    <source>
        <dbReference type="EMBL" id="MBH1928949.1"/>
    </source>
</evidence>
<dbReference type="Pfam" id="PF05437">
    <property type="entry name" value="AzlD"/>
    <property type="match status" value="1"/>
</dbReference>
<protein>
    <submittedName>
        <fullName evidence="2">AzlD domain-containing protein</fullName>
    </submittedName>
    <submittedName>
        <fullName evidence="3">Branched-chain amino acid transport protein (AzlD)</fullName>
    </submittedName>
</protein>
<evidence type="ECO:0000313" key="4">
    <source>
        <dbReference type="Proteomes" id="UP000281904"/>
    </source>
</evidence>
<dbReference type="Proteomes" id="UP000281904">
    <property type="component" value="Chromosome"/>
</dbReference>
<gene>
    <name evidence="2" type="ORF">I5U13_04605</name>
    <name evidence="3" type="ORF">NCTC10036_03616</name>
</gene>